<feature type="region of interest" description="Disordered" evidence="1">
    <location>
        <begin position="67"/>
        <end position="88"/>
    </location>
</feature>
<name>A0A6N8TG04_SHIZO</name>
<evidence type="ECO:0000313" key="3">
    <source>
        <dbReference type="Proteomes" id="UP000440304"/>
    </source>
</evidence>
<dbReference type="AlphaFoldDB" id="A0A6N8TG04"/>
<dbReference type="Proteomes" id="UP000440304">
    <property type="component" value="Unassembled WGS sequence"/>
</dbReference>
<dbReference type="EMBL" id="WUML01000019">
    <property type="protein sequence ID" value="MXO02203.1"/>
    <property type="molecule type" value="Genomic_DNA"/>
</dbReference>
<accession>A0A6N8TG04</accession>
<evidence type="ECO:0008006" key="4">
    <source>
        <dbReference type="Google" id="ProtNLM"/>
    </source>
</evidence>
<feature type="compositionally biased region" description="Pro residues" evidence="1">
    <location>
        <begin position="70"/>
        <end position="84"/>
    </location>
</feature>
<gene>
    <name evidence="2" type="ORF">GR156_17940</name>
</gene>
<comment type="caution">
    <text evidence="2">The sequence shown here is derived from an EMBL/GenBank/DDBJ whole genome shotgun (WGS) entry which is preliminary data.</text>
</comment>
<proteinExistence type="predicted"/>
<sequence>MFGMTVFESVLERLKAEAREAAEEDEAPVEDTLGGRIRGLTSGFAGLGATGAFVSGSQAAAAYLDLYEAPPAPEPERPPPPPPHLLRTTPEEVAADLALTGREDIDALTARRRSFARDNHPDRAPADLRGNATLRMKIANMLIDETIRRIEVEKSLGLSG</sequence>
<evidence type="ECO:0000256" key="1">
    <source>
        <dbReference type="SAM" id="MobiDB-lite"/>
    </source>
</evidence>
<organism evidence="2 3">
    <name type="scientific">Shinella zoogloeoides</name>
    <name type="common">Crabtreella saccharophila</name>
    <dbReference type="NCBI Taxonomy" id="352475"/>
    <lineage>
        <taxon>Bacteria</taxon>
        <taxon>Pseudomonadati</taxon>
        <taxon>Pseudomonadota</taxon>
        <taxon>Alphaproteobacteria</taxon>
        <taxon>Hyphomicrobiales</taxon>
        <taxon>Rhizobiaceae</taxon>
        <taxon>Shinella</taxon>
    </lineage>
</organism>
<reference evidence="2 3" key="1">
    <citation type="submission" date="2019-12" db="EMBL/GenBank/DDBJ databases">
        <title>Shinella granuli gen. nov., sp. nov., and proposal of the reclassification of Zoogloea ramigera ATCC 19623 as Shinella zoogloeoides sp. nov.</title>
        <authorList>
            <person name="Gao J."/>
        </authorList>
    </citation>
    <scope>NUCLEOTIDE SEQUENCE [LARGE SCALE GENOMIC DNA]</scope>
    <source>
        <strain evidence="2 3">DSM 287</strain>
    </source>
</reference>
<dbReference type="OrthoDB" id="7932606at2"/>
<evidence type="ECO:0000313" key="2">
    <source>
        <dbReference type="EMBL" id="MXO02203.1"/>
    </source>
</evidence>
<protein>
    <recommendedName>
        <fullName evidence="4">J domain-containing protein</fullName>
    </recommendedName>
</protein>